<dbReference type="InterPro" id="IPR011009">
    <property type="entry name" value="Kinase-like_dom_sf"/>
</dbReference>
<dbReference type="PROSITE" id="PS50011">
    <property type="entry name" value="PROTEIN_KINASE_DOM"/>
    <property type="match status" value="1"/>
</dbReference>
<protein>
    <recommendedName>
        <fullName evidence="1">non-specific serine/threonine protein kinase</fullName>
        <ecNumber evidence="1">2.7.11.1</ecNumber>
    </recommendedName>
</protein>
<accession>A0A163G8D8</accession>
<evidence type="ECO:0000256" key="8">
    <source>
        <dbReference type="ARBA" id="ARBA00048679"/>
    </source>
</evidence>
<dbReference type="OrthoDB" id="9788659at2"/>
<dbReference type="Pfam" id="PF00069">
    <property type="entry name" value="Pkinase"/>
    <property type="match status" value="1"/>
</dbReference>
<feature type="binding site" evidence="9">
    <location>
        <position position="58"/>
    </location>
    <ligand>
        <name>ATP</name>
        <dbReference type="ChEBI" id="CHEBI:30616"/>
    </ligand>
</feature>
<evidence type="ECO:0000313" key="12">
    <source>
        <dbReference type="Proteomes" id="UP000076490"/>
    </source>
</evidence>
<keyword evidence="5 11" id="KW-0418">Kinase</keyword>
<keyword evidence="6 9" id="KW-0067">ATP-binding</keyword>
<dbReference type="EMBL" id="LQNT01000001">
    <property type="protein sequence ID" value="KZE39886.1"/>
    <property type="molecule type" value="Genomic_DNA"/>
</dbReference>
<dbReference type="GO" id="GO:0004674">
    <property type="term" value="F:protein serine/threonine kinase activity"/>
    <property type="evidence" value="ECO:0007669"/>
    <property type="project" value="UniProtKB-KW"/>
</dbReference>
<dbReference type="Gene3D" id="1.10.510.10">
    <property type="entry name" value="Transferase(Phosphotransferase) domain 1"/>
    <property type="match status" value="1"/>
</dbReference>
<dbReference type="GO" id="GO:0007165">
    <property type="term" value="P:signal transduction"/>
    <property type="evidence" value="ECO:0007669"/>
    <property type="project" value="TreeGrafter"/>
</dbReference>
<gene>
    <name evidence="11" type="ORF">AV656_00950</name>
</gene>
<dbReference type="PROSITE" id="PS00107">
    <property type="entry name" value="PROTEIN_KINASE_ATP"/>
    <property type="match status" value="1"/>
</dbReference>
<comment type="catalytic activity">
    <reaction evidence="8">
        <text>L-seryl-[protein] + ATP = O-phospho-L-seryl-[protein] + ADP + H(+)</text>
        <dbReference type="Rhea" id="RHEA:17989"/>
        <dbReference type="Rhea" id="RHEA-COMP:9863"/>
        <dbReference type="Rhea" id="RHEA-COMP:11604"/>
        <dbReference type="ChEBI" id="CHEBI:15378"/>
        <dbReference type="ChEBI" id="CHEBI:29999"/>
        <dbReference type="ChEBI" id="CHEBI:30616"/>
        <dbReference type="ChEBI" id="CHEBI:83421"/>
        <dbReference type="ChEBI" id="CHEBI:456216"/>
        <dbReference type="EC" id="2.7.11.1"/>
    </reaction>
</comment>
<name>A0A163G8D8_9BACL</name>
<dbReference type="InterPro" id="IPR017441">
    <property type="entry name" value="Protein_kinase_ATP_BS"/>
</dbReference>
<dbReference type="AlphaFoldDB" id="A0A163G8D8"/>
<comment type="caution">
    <text evidence="11">The sequence shown here is derived from an EMBL/GenBank/DDBJ whole genome shotgun (WGS) entry which is preliminary data.</text>
</comment>
<evidence type="ECO:0000256" key="4">
    <source>
        <dbReference type="ARBA" id="ARBA00022741"/>
    </source>
</evidence>
<comment type="catalytic activity">
    <reaction evidence="7">
        <text>L-threonyl-[protein] + ATP = O-phospho-L-threonyl-[protein] + ADP + H(+)</text>
        <dbReference type="Rhea" id="RHEA:46608"/>
        <dbReference type="Rhea" id="RHEA-COMP:11060"/>
        <dbReference type="Rhea" id="RHEA-COMP:11605"/>
        <dbReference type="ChEBI" id="CHEBI:15378"/>
        <dbReference type="ChEBI" id="CHEBI:30013"/>
        <dbReference type="ChEBI" id="CHEBI:30616"/>
        <dbReference type="ChEBI" id="CHEBI:61977"/>
        <dbReference type="ChEBI" id="CHEBI:456216"/>
        <dbReference type="EC" id="2.7.11.1"/>
    </reaction>
</comment>
<keyword evidence="3" id="KW-0808">Transferase</keyword>
<dbReference type="GO" id="GO:0005524">
    <property type="term" value="F:ATP binding"/>
    <property type="evidence" value="ECO:0007669"/>
    <property type="project" value="UniProtKB-UniRule"/>
</dbReference>
<evidence type="ECO:0000256" key="3">
    <source>
        <dbReference type="ARBA" id="ARBA00022679"/>
    </source>
</evidence>
<dbReference type="PANTHER" id="PTHR43895">
    <property type="entry name" value="CALCIUM/CALMODULIN-DEPENDENT PROTEIN KINASE KINASE-RELATED"/>
    <property type="match status" value="1"/>
</dbReference>
<keyword evidence="4 9" id="KW-0547">Nucleotide-binding</keyword>
<dbReference type="RefSeq" id="WP_063177930.1">
    <property type="nucleotide sequence ID" value="NZ_LQNT01000001.1"/>
</dbReference>
<sequence>MDILRVIRKTRQFFVDWPIREGTVLHGRYQVSDVIGTGSYGIVYLCTDLQVSKKTVVKQLRPSKRHRNKEVSMFQHEISIMRKLDHPKMPVFIEDFSDDGQHLFFAMTFIEAENMEEQIFAEQRSFSEEESLQILYRLLQIVDDLHGKGIYHQDLRIPNILISRDDFYLIDFGLAVCEDEILQTANRSGKHKKIEQLRLQDYHDMGEILLFLLYTTYTPKNKKALPWTEELTLSNGTVHLLKRLLGIKESYEDIGEITADVRHAISSTRRKG</sequence>
<evidence type="ECO:0000256" key="7">
    <source>
        <dbReference type="ARBA" id="ARBA00047899"/>
    </source>
</evidence>
<feature type="domain" description="Protein kinase" evidence="10">
    <location>
        <begin position="29"/>
        <end position="272"/>
    </location>
</feature>
<evidence type="ECO:0000256" key="5">
    <source>
        <dbReference type="ARBA" id="ARBA00022777"/>
    </source>
</evidence>
<evidence type="ECO:0000259" key="10">
    <source>
        <dbReference type="PROSITE" id="PS50011"/>
    </source>
</evidence>
<organism evidence="11 12">
    <name type="scientific">Bhargavaea cecembensis</name>
    <dbReference type="NCBI Taxonomy" id="394098"/>
    <lineage>
        <taxon>Bacteria</taxon>
        <taxon>Bacillati</taxon>
        <taxon>Bacillota</taxon>
        <taxon>Bacilli</taxon>
        <taxon>Bacillales</taxon>
        <taxon>Caryophanaceae</taxon>
        <taxon>Bhargavaea</taxon>
    </lineage>
</organism>
<evidence type="ECO:0000313" key="11">
    <source>
        <dbReference type="EMBL" id="KZE39886.1"/>
    </source>
</evidence>
<keyword evidence="2" id="KW-0723">Serine/threonine-protein kinase</keyword>
<dbReference type="Proteomes" id="UP000076490">
    <property type="component" value="Unassembled WGS sequence"/>
</dbReference>
<reference evidence="11 12" key="1">
    <citation type="submission" date="2016-01" db="EMBL/GenBank/DDBJ databases">
        <title>Whole genome sequencing of Bhargavaea cecembensis T14.</title>
        <authorList>
            <person name="Hong K.W."/>
        </authorList>
    </citation>
    <scope>NUCLEOTIDE SEQUENCE [LARGE SCALE GENOMIC DNA]</scope>
    <source>
        <strain evidence="11 12">T14</strain>
    </source>
</reference>
<evidence type="ECO:0000256" key="2">
    <source>
        <dbReference type="ARBA" id="ARBA00022527"/>
    </source>
</evidence>
<evidence type="ECO:0000256" key="6">
    <source>
        <dbReference type="ARBA" id="ARBA00022840"/>
    </source>
</evidence>
<dbReference type="PANTHER" id="PTHR43895:SF32">
    <property type="entry name" value="SERINE_THREONINE-PROTEIN KINASE CHK1"/>
    <property type="match status" value="1"/>
</dbReference>
<evidence type="ECO:0000256" key="1">
    <source>
        <dbReference type="ARBA" id="ARBA00012513"/>
    </source>
</evidence>
<proteinExistence type="predicted"/>
<dbReference type="EC" id="2.7.11.1" evidence="1"/>
<dbReference type="SUPFAM" id="SSF56112">
    <property type="entry name" value="Protein kinase-like (PK-like)"/>
    <property type="match status" value="1"/>
</dbReference>
<evidence type="ECO:0000256" key="9">
    <source>
        <dbReference type="PROSITE-ProRule" id="PRU10141"/>
    </source>
</evidence>
<dbReference type="InterPro" id="IPR000719">
    <property type="entry name" value="Prot_kinase_dom"/>
</dbReference>